<evidence type="ECO:0000313" key="1">
    <source>
        <dbReference type="EMBL" id="QHT89288.1"/>
    </source>
</evidence>
<accession>A0A6C0I8C3</accession>
<dbReference type="AlphaFoldDB" id="A0A6C0I8C3"/>
<reference evidence="1" key="1">
    <citation type="journal article" date="2020" name="Nature">
        <title>Giant virus diversity and host interactions through global metagenomics.</title>
        <authorList>
            <person name="Schulz F."/>
            <person name="Roux S."/>
            <person name="Paez-Espino D."/>
            <person name="Jungbluth S."/>
            <person name="Walsh D.A."/>
            <person name="Denef V.J."/>
            <person name="McMahon K.D."/>
            <person name="Konstantinidis K.T."/>
            <person name="Eloe-Fadrosh E.A."/>
            <person name="Kyrpides N.C."/>
            <person name="Woyke T."/>
        </authorList>
    </citation>
    <scope>NUCLEOTIDE SEQUENCE</scope>
    <source>
        <strain evidence="1">GVMAG-M-3300023184-53</strain>
    </source>
</reference>
<dbReference type="EMBL" id="MN740138">
    <property type="protein sequence ID" value="QHT89288.1"/>
    <property type="molecule type" value="Genomic_DNA"/>
</dbReference>
<proteinExistence type="predicted"/>
<protein>
    <submittedName>
        <fullName evidence="1">Uncharacterized protein</fullName>
    </submittedName>
</protein>
<sequence>MDSLLRSFSNVKLLCPQSNYEEFAKNYNIIKNCMMTNRLCDINFDDLDSINQYYLREIDFERCQMAKRYLQQSLQVNDILVKAVIISKAYEHINEYIESL</sequence>
<organism evidence="1">
    <name type="scientific">viral metagenome</name>
    <dbReference type="NCBI Taxonomy" id="1070528"/>
    <lineage>
        <taxon>unclassified sequences</taxon>
        <taxon>metagenomes</taxon>
        <taxon>organismal metagenomes</taxon>
    </lineage>
</organism>
<name>A0A6C0I8C3_9ZZZZ</name>